<protein>
    <submittedName>
        <fullName evidence="1">1958_t:CDS:1</fullName>
    </submittedName>
</protein>
<keyword evidence="2" id="KW-1185">Reference proteome</keyword>
<dbReference type="EMBL" id="CAJVPQ010000068">
    <property type="protein sequence ID" value="CAG8442581.1"/>
    <property type="molecule type" value="Genomic_DNA"/>
</dbReference>
<reference evidence="1" key="1">
    <citation type="submission" date="2021-06" db="EMBL/GenBank/DDBJ databases">
        <authorList>
            <person name="Kallberg Y."/>
            <person name="Tangrot J."/>
            <person name="Rosling A."/>
        </authorList>
    </citation>
    <scope>NUCLEOTIDE SEQUENCE</scope>
    <source>
        <strain evidence="1">UK204</strain>
    </source>
</reference>
<evidence type="ECO:0000313" key="1">
    <source>
        <dbReference type="EMBL" id="CAG8442581.1"/>
    </source>
</evidence>
<sequence length="150" mass="17933">MTSEIKENEIDTSNEEVTHLEFIGDKASDYDHELSVSNENITLLKNFLYTVFILTYANLEDIVQYYEDKIKDEHYQKLIVELEQDMRSIAERFSLMVRMYRLKEKINYQPTNPKLDTNYAITEFVSRNIKYRGKELSSHMIFQTPQSEFH</sequence>
<dbReference type="AlphaFoldDB" id="A0A9N8YRJ6"/>
<organism evidence="1 2">
    <name type="scientific">Funneliformis caledonium</name>
    <dbReference type="NCBI Taxonomy" id="1117310"/>
    <lineage>
        <taxon>Eukaryota</taxon>
        <taxon>Fungi</taxon>
        <taxon>Fungi incertae sedis</taxon>
        <taxon>Mucoromycota</taxon>
        <taxon>Glomeromycotina</taxon>
        <taxon>Glomeromycetes</taxon>
        <taxon>Glomerales</taxon>
        <taxon>Glomeraceae</taxon>
        <taxon>Funneliformis</taxon>
    </lineage>
</organism>
<accession>A0A9N8YRJ6</accession>
<dbReference type="Proteomes" id="UP000789570">
    <property type="component" value="Unassembled WGS sequence"/>
</dbReference>
<dbReference type="OrthoDB" id="550575at2759"/>
<gene>
    <name evidence="1" type="ORF">FCALED_LOCUS657</name>
</gene>
<name>A0A9N8YRJ6_9GLOM</name>
<comment type="caution">
    <text evidence="1">The sequence shown here is derived from an EMBL/GenBank/DDBJ whole genome shotgun (WGS) entry which is preliminary data.</text>
</comment>
<evidence type="ECO:0000313" key="2">
    <source>
        <dbReference type="Proteomes" id="UP000789570"/>
    </source>
</evidence>
<proteinExistence type="predicted"/>